<dbReference type="InterPro" id="IPR037225">
    <property type="entry name" value="Nuo51_FMN-bd_sf"/>
</dbReference>
<evidence type="ECO:0000259" key="7">
    <source>
        <dbReference type="SMART" id="SM00928"/>
    </source>
</evidence>
<dbReference type="SUPFAM" id="SSF142019">
    <property type="entry name" value="Nqo1 FMN-binding domain-like"/>
    <property type="match status" value="1"/>
</dbReference>
<accession>A0A6L3W3S3</accession>
<dbReference type="Proteomes" id="UP000483004">
    <property type="component" value="Unassembled WGS sequence"/>
</dbReference>
<keyword evidence="4" id="KW-0408">Iron</keyword>
<dbReference type="PANTHER" id="PTHR43578">
    <property type="entry name" value="NADH-QUINONE OXIDOREDUCTASE SUBUNIT F"/>
    <property type="match status" value="1"/>
</dbReference>
<dbReference type="EMBL" id="WBMR01000007">
    <property type="protein sequence ID" value="KAB2388195.1"/>
    <property type="molecule type" value="Genomic_DNA"/>
</dbReference>
<dbReference type="SUPFAM" id="SSF140490">
    <property type="entry name" value="Nqo1C-terminal domain-like"/>
    <property type="match status" value="1"/>
</dbReference>
<organism evidence="8 9">
    <name type="scientific">Actinomadura montaniterrae</name>
    <dbReference type="NCBI Taxonomy" id="1803903"/>
    <lineage>
        <taxon>Bacteria</taxon>
        <taxon>Bacillati</taxon>
        <taxon>Actinomycetota</taxon>
        <taxon>Actinomycetes</taxon>
        <taxon>Streptosporangiales</taxon>
        <taxon>Thermomonosporaceae</taxon>
        <taxon>Actinomadura</taxon>
    </lineage>
</organism>
<dbReference type="Gene3D" id="1.20.1440.230">
    <property type="entry name" value="NADH-ubiquinone oxidoreductase 51kDa subunit, iron-sulphur binding domain"/>
    <property type="match status" value="1"/>
</dbReference>
<keyword evidence="3" id="KW-0479">Metal-binding</keyword>
<dbReference type="InterPro" id="IPR037207">
    <property type="entry name" value="Nuop51_4Fe4S-bd_sf"/>
</dbReference>
<evidence type="ECO:0000256" key="1">
    <source>
        <dbReference type="ARBA" id="ARBA00007523"/>
    </source>
</evidence>
<evidence type="ECO:0000256" key="6">
    <source>
        <dbReference type="SAM" id="MobiDB-lite"/>
    </source>
</evidence>
<dbReference type="Gene3D" id="3.10.20.600">
    <property type="match status" value="1"/>
</dbReference>
<protein>
    <submittedName>
        <fullName evidence="8">NADH dehydrogenase subunit F</fullName>
    </submittedName>
</protein>
<dbReference type="AlphaFoldDB" id="A0A6L3W3S3"/>
<keyword evidence="2" id="KW-0004">4Fe-4S</keyword>
<evidence type="ECO:0000256" key="2">
    <source>
        <dbReference type="ARBA" id="ARBA00022485"/>
    </source>
</evidence>
<dbReference type="GO" id="GO:0046872">
    <property type="term" value="F:metal ion binding"/>
    <property type="evidence" value="ECO:0007669"/>
    <property type="project" value="UniProtKB-KW"/>
</dbReference>
<reference evidence="8 9" key="1">
    <citation type="submission" date="2019-09" db="EMBL/GenBank/DDBJ databases">
        <title>Actinomadura physcomitrii sp. nov., a novel actinomycete isolated from moss [Physcomitrium sphaericum (Ludw) Fuernr].</title>
        <authorList>
            <person name="Liu C."/>
            <person name="Zhuang X."/>
        </authorList>
    </citation>
    <scope>NUCLEOTIDE SEQUENCE [LARGE SCALE GENOMIC DNA]</scope>
    <source>
        <strain evidence="8 9">CYP1-1B</strain>
    </source>
</reference>
<dbReference type="Pfam" id="PF10531">
    <property type="entry name" value="SLBB"/>
    <property type="match status" value="1"/>
</dbReference>
<keyword evidence="5" id="KW-0411">Iron-sulfur</keyword>
<comment type="caution">
    <text evidence="8">The sequence shown here is derived from an EMBL/GenBank/DDBJ whole genome shotgun (WGS) entry which is preliminary data.</text>
</comment>
<evidence type="ECO:0000313" key="8">
    <source>
        <dbReference type="EMBL" id="KAB2388195.1"/>
    </source>
</evidence>
<evidence type="ECO:0000256" key="3">
    <source>
        <dbReference type="ARBA" id="ARBA00022723"/>
    </source>
</evidence>
<gene>
    <name evidence="8" type="ORF">F9B16_04540</name>
</gene>
<proteinExistence type="inferred from homology"/>
<dbReference type="OrthoDB" id="9805533at2"/>
<evidence type="ECO:0000256" key="4">
    <source>
        <dbReference type="ARBA" id="ARBA00023004"/>
    </source>
</evidence>
<sequence>MRRRPRARPARGEPAGHRRQVRRRRGDGGGAGTVVTTTLTGPRLLTPGPLDLAAERGRGTYEPPACRDVIAELAAAGLRGRGGAGFPAHVKWRAVADAPGPRVVVANGEEGEPSSHKDRWLLTNRPHLVLDGLLLAARTVGADRAVVYLSHAETVTAVRAAIAEMPPLDGPVPEVHVVEPTYVAGEETAVCRSIGGGPALPLARPPRVCDSGVDGRPTLVSNVETLAHAAWISRNGAAAYRENGTEDSPGTTLVTLTGACADPGVYEVPFGLTVAELFAHAGGFIGEPAGFVMGGWFGGLLGPSHTGTTCTYEAVRAAGSGLGCGAITALPAGTDPLAVAADITAWYARESARQCGVCAKGTAAIRDVFAALKDGTATDKDRGNLQRWGETLPGRGACAFLDGAAGWARTVRAEFPTSFERDLGREET</sequence>
<dbReference type="Gene3D" id="3.40.50.11540">
    <property type="entry name" value="NADH-ubiquinone oxidoreductase 51kDa subunit"/>
    <property type="match status" value="1"/>
</dbReference>
<comment type="similarity">
    <text evidence="1">Belongs to the complex I 51 kDa subunit family.</text>
</comment>
<feature type="region of interest" description="Disordered" evidence="6">
    <location>
        <begin position="1"/>
        <end position="49"/>
    </location>
</feature>
<dbReference type="InterPro" id="IPR011538">
    <property type="entry name" value="Nuo51_FMN-bd"/>
</dbReference>
<dbReference type="Pfam" id="PF10589">
    <property type="entry name" value="NADH_4Fe-4S"/>
    <property type="match status" value="1"/>
</dbReference>
<dbReference type="Pfam" id="PF01512">
    <property type="entry name" value="Complex1_51K"/>
    <property type="match status" value="1"/>
</dbReference>
<evidence type="ECO:0000256" key="5">
    <source>
        <dbReference type="ARBA" id="ARBA00023014"/>
    </source>
</evidence>
<keyword evidence="9" id="KW-1185">Reference proteome</keyword>
<dbReference type="GO" id="GO:0051539">
    <property type="term" value="F:4 iron, 4 sulfur cluster binding"/>
    <property type="evidence" value="ECO:0007669"/>
    <property type="project" value="UniProtKB-KW"/>
</dbReference>
<dbReference type="InterPro" id="IPR019575">
    <property type="entry name" value="Nuop51_4Fe4S-bd"/>
</dbReference>
<dbReference type="PANTHER" id="PTHR43578:SF3">
    <property type="entry name" value="NADH-QUINONE OXIDOREDUCTASE SUBUNIT F"/>
    <property type="match status" value="1"/>
</dbReference>
<dbReference type="InterPro" id="IPR019554">
    <property type="entry name" value="Soluble_ligand-bd"/>
</dbReference>
<feature type="compositionally biased region" description="Low complexity" evidence="6">
    <location>
        <begin position="33"/>
        <end position="49"/>
    </location>
</feature>
<dbReference type="SUPFAM" id="SSF142984">
    <property type="entry name" value="Nqo1 middle domain-like"/>
    <property type="match status" value="1"/>
</dbReference>
<dbReference type="SMART" id="SM00928">
    <property type="entry name" value="NADH_4Fe-4S"/>
    <property type="match status" value="1"/>
</dbReference>
<evidence type="ECO:0000313" key="9">
    <source>
        <dbReference type="Proteomes" id="UP000483004"/>
    </source>
</evidence>
<feature type="domain" description="NADH-ubiquinone oxidoreductase 51kDa subunit iron-sulphur binding" evidence="7">
    <location>
        <begin position="337"/>
        <end position="382"/>
    </location>
</feature>
<name>A0A6L3W3S3_9ACTN</name>